<feature type="transmembrane region" description="Helical" evidence="5">
    <location>
        <begin position="142"/>
        <end position="164"/>
    </location>
</feature>
<dbReference type="CDD" id="cd15039">
    <property type="entry name" value="7tmB3_Methuselah-like"/>
    <property type="match status" value="1"/>
</dbReference>
<comment type="caution">
    <text evidence="7">The sequence shown here is derived from an EMBL/GenBank/DDBJ whole genome shotgun (WGS) entry which is preliminary data.</text>
</comment>
<dbReference type="InterPro" id="IPR017981">
    <property type="entry name" value="GPCR_2-like_7TM"/>
</dbReference>
<feature type="transmembrane region" description="Helical" evidence="5">
    <location>
        <begin position="100"/>
        <end position="122"/>
    </location>
</feature>
<evidence type="ECO:0000256" key="3">
    <source>
        <dbReference type="ARBA" id="ARBA00022989"/>
    </source>
</evidence>
<reference evidence="7 8" key="1">
    <citation type="submission" date="2022-12" db="EMBL/GenBank/DDBJ databases">
        <title>Chromosome-level genome of Tegillarca granosa.</title>
        <authorList>
            <person name="Kim J."/>
        </authorList>
    </citation>
    <scope>NUCLEOTIDE SEQUENCE [LARGE SCALE GENOMIC DNA]</scope>
    <source>
        <strain evidence="7">Teg-2019</strain>
        <tissue evidence="7">Adductor muscle</tissue>
    </source>
</reference>
<dbReference type="InterPro" id="IPR053231">
    <property type="entry name" value="GPCR_LN-TM7"/>
</dbReference>
<keyword evidence="8" id="KW-1185">Reference proteome</keyword>
<accession>A0ABQ9EL78</accession>
<feature type="transmembrane region" description="Helical" evidence="5">
    <location>
        <begin position="54"/>
        <end position="79"/>
    </location>
</feature>
<dbReference type="Proteomes" id="UP001217089">
    <property type="component" value="Unassembled WGS sequence"/>
</dbReference>
<comment type="subcellular location">
    <subcellularLocation>
        <location evidence="1">Membrane</location>
        <topology evidence="1">Multi-pass membrane protein</topology>
    </subcellularLocation>
</comment>
<dbReference type="PROSITE" id="PS50261">
    <property type="entry name" value="G_PROTEIN_RECEP_F2_4"/>
    <property type="match status" value="1"/>
</dbReference>
<keyword evidence="4 5" id="KW-0472">Membrane</keyword>
<evidence type="ECO:0000256" key="5">
    <source>
        <dbReference type="SAM" id="Phobius"/>
    </source>
</evidence>
<organism evidence="7 8">
    <name type="scientific">Tegillarca granosa</name>
    <name type="common">Malaysian cockle</name>
    <name type="synonym">Anadara granosa</name>
    <dbReference type="NCBI Taxonomy" id="220873"/>
    <lineage>
        <taxon>Eukaryota</taxon>
        <taxon>Metazoa</taxon>
        <taxon>Spiralia</taxon>
        <taxon>Lophotrochozoa</taxon>
        <taxon>Mollusca</taxon>
        <taxon>Bivalvia</taxon>
        <taxon>Autobranchia</taxon>
        <taxon>Pteriomorphia</taxon>
        <taxon>Arcoida</taxon>
        <taxon>Arcoidea</taxon>
        <taxon>Arcidae</taxon>
        <taxon>Tegillarca</taxon>
    </lineage>
</organism>
<name>A0ABQ9EL78_TEGGR</name>
<dbReference type="InterPro" id="IPR000832">
    <property type="entry name" value="GPCR_2_secretin-like"/>
</dbReference>
<evidence type="ECO:0000256" key="2">
    <source>
        <dbReference type="ARBA" id="ARBA00022692"/>
    </source>
</evidence>
<feature type="domain" description="G-protein coupled receptors family 2 profile 2" evidence="6">
    <location>
        <begin position="1"/>
        <end position="236"/>
    </location>
</feature>
<keyword evidence="2 5" id="KW-0812">Transmembrane</keyword>
<proteinExistence type="predicted"/>
<protein>
    <recommendedName>
        <fullName evidence="6">G-protein coupled receptors family 2 profile 2 domain-containing protein</fullName>
    </recommendedName>
</protein>
<gene>
    <name evidence="7" type="ORF">KUTeg_018214</name>
</gene>
<dbReference type="PANTHER" id="PTHR45902:SF4">
    <property type="entry name" value="G-PROTEIN COUPLED RECEPTORS FAMILY 2 PROFILE 2 DOMAIN-CONTAINING PROTEIN"/>
    <property type="match status" value="1"/>
</dbReference>
<feature type="transmembrane region" description="Helical" evidence="5">
    <location>
        <begin position="185"/>
        <end position="204"/>
    </location>
</feature>
<dbReference type="Pfam" id="PF00002">
    <property type="entry name" value="7tm_2"/>
    <property type="match status" value="1"/>
</dbReference>
<evidence type="ECO:0000313" key="8">
    <source>
        <dbReference type="Proteomes" id="UP001217089"/>
    </source>
</evidence>
<evidence type="ECO:0000313" key="7">
    <source>
        <dbReference type="EMBL" id="KAJ8304631.1"/>
    </source>
</evidence>
<evidence type="ECO:0000259" key="6">
    <source>
        <dbReference type="PROSITE" id="PS50261"/>
    </source>
</evidence>
<dbReference type="PANTHER" id="PTHR45902">
    <property type="entry name" value="LATROPHILIN RECEPTOR-LIKE PROTEIN A"/>
    <property type="match status" value="1"/>
</dbReference>
<sequence length="271" mass="30865">MVTIIVSLVCLLVTFFTYCVFPVLRSGARAKQHLMFLISTNPKSVPSFCKAVGVISHFFWLCMFFCMNVCSFHMFHVFAGSLTTGSSKTKTGNMKVVFRYILYSYGCPMIIVILNILITFFVTGLQNIGYGNNKCFITSLTSYIVTMLVPVIVLCILNIYFFVVTGYKIKNTPRVQCNQSDRHNFIVYVKLFTLTGISWIFQIIDSFLPLSAFSFIVTIFNGFQGLFVFLSYICNKRVFNLYKTLFKDKRKTDLTLATNSSTKTTELNLTS</sequence>
<evidence type="ECO:0000256" key="1">
    <source>
        <dbReference type="ARBA" id="ARBA00004141"/>
    </source>
</evidence>
<feature type="transmembrane region" description="Helical" evidence="5">
    <location>
        <begin position="210"/>
        <end position="233"/>
    </location>
</feature>
<dbReference type="EMBL" id="JARBDR010000903">
    <property type="protein sequence ID" value="KAJ8304631.1"/>
    <property type="molecule type" value="Genomic_DNA"/>
</dbReference>
<dbReference type="Gene3D" id="1.20.1070.10">
    <property type="entry name" value="Rhodopsin 7-helix transmembrane proteins"/>
    <property type="match status" value="1"/>
</dbReference>
<evidence type="ECO:0000256" key="4">
    <source>
        <dbReference type="ARBA" id="ARBA00023136"/>
    </source>
</evidence>
<keyword evidence="3 5" id="KW-1133">Transmembrane helix</keyword>